<reference evidence="2" key="1">
    <citation type="submission" date="2017-05" db="EMBL/GenBank/DDBJ databases">
        <authorList>
            <person name="Rodrigo-Torres L."/>
            <person name="Arahal R. D."/>
            <person name="Lucena T."/>
        </authorList>
    </citation>
    <scope>NUCLEOTIDE SEQUENCE [LARGE SCALE GENOMIC DNA]</scope>
    <source>
        <strain evidence="2">CECT 8489</strain>
    </source>
</reference>
<evidence type="ECO:0000313" key="2">
    <source>
        <dbReference type="Proteomes" id="UP000201838"/>
    </source>
</evidence>
<proteinExistence type="predicted"/>
<dbReference type="AlphaFoldDB" id="A0A238J3R8"/>
<keyword evidence="2" id="KW-1185">Reference proteome</keyword>
<name>A0A238J3R8_9RHOB</name>
<protein>
    <submittedName>
        <fullName evidence="1">Uncharacterized protein</fullName>
    </submittedName>
</protein>
<dbReference type="Proteomes" id="UP000201838">
    <property type="component" value="Unassembled WGS sequence"/>
</dbReference>
<dbReference type="EMBL" id="FXXQ01000014">
    <property type="protein sequence ID" value="SMX25257.1"/>
    <property type="molecule type" value="Genomic_DNA"/>
</dbReference>
<organism evidence="1 2">
    <name type="scientific">Boseongicola aestuarii</name>
    <dbReference type="NCBI Taxonomy" id="1470561"/>
    <lineage>
        <taxon>Bacteria</taxon>
        <taxon>Pseudomonadati</taxon>
        <taxon>Pseudomonadota</taxon>
        <taxon>Alphaproteobacteria</taxon>
        <taxon>Rhodobacterales</taxon>
        <taxon>Paracoccaceae</taxon>
        <taxon>Boseongicola</taxon>
    </lineage>
</organism>
<gene>
    <name evidence="1" type="ORF">BOA8489_03394</name>
</gene>
<sequence>MSVQRRYNVGIASVRAFWGKNTRLMGRAQR</sequence>
<evidence type="ECO:0000313" key="1">
    <source>
        <dbReference type="EMBL" id="SMX25257.1"/>
    </source>
</evidence>
<accession>A0A238J3R8</accession>